<name>A0A1V6TJF9_9EURO</name>
<keyword evidence="1" id="KW-0812">Transmembrane</keyword>
<feature type="transmembrane region" description="Helical" evidence="1">
    <location>
        <begin position="72"/>
        <end position="95"/>
    </location>
</feature>
<gene>
    <name evidence="2" type="ORF">PENSTE_c005G09076</name>
</gene>
<keyword evidence="3" id="KW-1185">Reference proteome</keyword>
<accession>A0A1V6TJF9</accession>
<evidence type="ECO:0000313" key="2">
    <source>
        <dbReference type="EMBL" id="OQE26447.1"/>
    </source>
</evidence>
<comment type="caution">
    <text evidence="2">The sequence shown here is derived from an EMBL/GenBank/DDBJ whole genome shotgun (WGS) entry which is preliminary data.</text>
</comment>
<evidence type="ECO:0000313" key="3">
    <source>
        <dbReference type="Proteomes" id="UP000191285"/>
    </source>
</evidence>
<proteinExistence type="predicted"/>
<dbReference type="OrthoDB" id="5242705at2759"/>
<keyword evidence="1" id="KW-1133">Transmembrane helix</keyword>
<dbReference type="AlphaFoldDB" id="A0A1V6TJF9"/>
<dbReference type="EMBL" id="MLKD01000005">
    <property type="protein sequence ID" value="OQE26447.1"/>
    <property type="molecule type" value="Genomic_DNA"/>
</dbReference>
<organism evidence="2 3">
    <name type="scientific">Penicillium steckii</name>
    <dbReference type="NCBI Taxonomy" id="303698"/>
    <lineage>
        <taxon>Eukaryota</taxon>
        <taxon>Fungi</taxon>
        <taxon>Dikarya</taxon>
        <taxon>Ascomycota</taxon>
        <taxon>Pezizomycotina</taxon>
        <taxon>Eurotiomycetes</taxon>
        <taxon>Eurotiomycetidae</taxon>
        <taxon>Eurotiales</taxon>
        <taxon>Aspergillaceae</taxon>
        <taxon>Penicillium</taxon>
    </lineage>
</organism>
<reference evidence="3" key="1">
    <citation type="journal article" date="2017" name="Nat. Microbiol.">
        <title>Global analysis of biosynthetic gene clusters reveals vast potential of secondary metabolite production in Penicillium species.</title>
        <authorList>
            <person name="Nielsen J.C."/>
            <person name="Grijseels S."/>
            <person name="Prigent S."/>
            <person name="Ji B."/>
            <person name="Dainat J."/>
            <person name="Nielsen K.F."/>
            <person name="Frisvad J.C."/>
            <person name="Workman M."/>
            <person name="Nielsen J."/>
        </authorList>
    </citation>
    <scope>NUCLEOTIDE SEQUENCE [LARGE SCALE GENOMIC DNA]</scope>
    <source>
        <strain evidence="3">IBT 24891</strain>
    </source>
</reference>
<dbReference type="PANTHER" id="PTHR35394:SF5">
    <property type="entry name" value="DUF3176 DOMAIN-CONTAINING PROTEIN"/>
    <property type="match status" value="1"/>
</dbReference>
<sequence>MTNDKWLKDVTPDTSELMNGKPEFRRVQDLGLQQVMDSMALSVSNFARDISQASITGSSGTPESCVIVKWPWITLPAVLIVLGGILLVATVLSSIRRKASLWKSSILVPWS</sequence>
<dbReference type="Proteomes" id="UP000191285">
    <property type="component" value="Unassembled WGS sequence"/>
</dbReference>
<dbReference type="STRING" id="303698.A0A1V6TJF9"/>
<protein>
    <submittedName>
        <fullName evidence="2">Uncharacterized protein</fullName>
    </submittedName>
</protein>
<dbReference type="PANTHER" id="PTHR35394">
    <property type="entry name" value="DUF3176 DOMAIN-CONTAINING PROTEIN"/>
    <property type="match status" value="1"/>
</dbReference>
<keyword evidence="1" id="KW-0472">Membrane</keyword>
<evidence type="ECO:0000256" key="1">
    <source>
        <dbReference type="SAM" id="Phobius"/>
    </source>
</evidence>